<keyword evidence="3" id="KW-1185">Reference proteome</keyword>
<evidence type="ECO:0008006" key="4">
    <source>
        <dbReference type="Google" id="ProtNLM"/>
    </source>
</evidence>
<dbReference type="OMA" id="RTHECHL"/>
<protein>
    <recommendedName>
        <fullName evidence="4">Host cell factor C1 regulator 1</fullName>
    </recommendedName>
</protein>
<evidence type="ECO:0000313" key="2">
    <source>
        <dbReference type="Ensembl" id="ENSOANP00000040340.1"/>
    </source>
</evidence>
<evidence type="ECO:0000313" key="3">
    <source>
        <dbReference type="Proteomes" id="UP000002279"/>
    </source>
</evidence>
<reference evidence="2" key="2">
    <citation type="submission" date="2025-08" db="UniProtKB">
        <authorList>
            <consortium name="Ensembl"/>
        </authorList>
    </citation>
    <scope>IDENTIFICATION</scope>
    <source>
        <strain evidence="2">Glennie</strain>
    </source>
</reference>
<reference evidence="2" key="3">
    <citation type="submission" date="2025-09" db="UniProtKB">
        <authorList>
            <consortium name="Ensembl"/>
        </authorList>
    </citation>
    <scope>IDENTIFICATION</scope>
    <source>
        <strain evidence="2">Glennie</strain>
    </source>
</reference>
<gene>
    <name evidence="2" type="primary">HCFC1R1</name>
</gene>
<feature type="compositionally biased region" description="Pro residues" evidence="1">
    <location>
        <begin position="19"/>
        <end position="31"/>
    </location>
</feature>
<feature type="compositionally biased region" description="Pro residues" evidence="1">
    <location>
        <begin position="58"/>
        <end position="68"/>
    </location>
</feature>
<dbReference type="AlphaFoldDB" id="A0A6I8NGV2"/>
<dbReference type="InParanoid" id="A0A6I8NGV2"/>
<proteinExistence type="predicted"/>
<reference evidence="2 3" key="1">
    <citation type="journal article" date="2008" name="Nature">
        <title>Genome analysis of the platypus reveals unique signatures of evolution.</title>
        <authorList>
            <person name="Warren W.C."/>
            <person name="Hillier L.W."/>
            <person name="Marshall Graves J.A."/>
            <person name="Birney E."/>
            <person name="Ponting C.P."/>
            <person name="Grutzner F."/>
            <person name="Belov K."/>
            <person name="Miller W."/>
            <person name="Clarke L."/>
            <person name="Chinwalla A.T."/>
            <person name="Yang S.P."/>
            <person name="Heger A."/>
            <person name="Locke D.P."/>
            <person name="Miethke P."/>
            <person name="Waters P.D."/>
            <person name="Veyrunes F."/>
            <person name="Fulton L."/>
            <person name="Fulton B."/>
            <person name="Graves T."/>
            <person name="Wallis J."/>
            <person name="Puente X.S."/>
            <person name="Lopez-Otin C."/>
            <person name="Ordonez G.R."/>
            <person name="Eichler E.E."/>
            <person name="Chen L."/>
            <person name="Cheng Z."/>
            <person name="Deakin J.E."/>
            <person name="Alsop A."/>
            <person name="Thompson K."/>
            <person name="Kirby P."/>
            <person name="Papenfuss A.T."/>
            <person name="Wakefield M.J."/>
            <person name="Olender T."/>
            <person name="Lancet D."/>
            <person name="Huttley G.A."/>
            <person name="Smit A.F."/>
            <person name="Pask A."/>
            <person name="Temple-Smith P."/>
            <person name="Batzer M.A."/>
            <person name="Walker J.A."/>
            <person name="Konkel M.K."/>
            <person name="Harris R.S."/>
            <person name="Whittington C.M."/>
            <person name="Wong E.S."/>
            <person name="Gemmell N.J."/>
            <person name="Buschiazzo E."/>
            <person name="Vargas Jentzsch I.M."/>
            <person name="Merkel A."/>
            <person name="Schmitz J."/>
            <person name="Zemann A."/>
            <person name="Churakov G."/>
            <person name="Kriegs J.O."/>
            <person name="Brosius J."/>
            <person name="Murchison E.P."/>
            <person name="Sachidanandam R."/>
            <person name="Smith C."/>
            <person name="Hannon G.J."/>
            <person name="Tsend-Ayush E."/>
            <person name="McMillan D."/>
            <person name="Attenborough R."/>
            <person name="Rens W."/>
            <person name="Ferguson-Smith M."/>
            <person name="Lefevre C.M."/>
            <person name="Sharp J.A."/>
            <person name="Nicholas K.R."/>
            <person name="Ray D.A."/>
            <person name="Kube M."/>
            <person name="Reinhardt R."/>
            <person name="Pringle T.H."/>
            <person name="Taylor J."/>
            <person name="Jones R.C."/>
            <person name="Nixon B."/>
            <person name="Dacheux J.L."/>
            <person name="Niwa H."/>
            <person name="Sekita Y."/>
            <person name="Huang X."/>
            <person name="Stark A."/>
            <person name="Kheradpour P."/>
            <person name="Kellis M."/>
            <person name="Flicek P."/>
            <person name="Chen Y."/>
            <person name="Webber C."/>
            <person name="Hardison R."/>
            <person name="Nelson J."/>
            <person name="Hallsworth-Pepin K."/>
            <person name="Delehaunty K."/>
            <person name="Markovic C."/>
            <person name="Minx P."/>
            <person name="Feng Y."/>
            <person name="Kremitzki C."/>
            <person name="Mitreva M."/>
            <person name="Glasscock J."/>
            <person name="Wylie T."/>
            <person name="Wohldmann P."/>
            <person name="Thiru P."/>
            <person name="Nhan M.N."/>
            <person name="Pohl C.S."/>
            <person name="Smith S.M."/>
            <person name="Hou S."/>
            <person name="Nefedov M."/>
            <person name="de Jong P.J."/>
            <person name="Renfree M.B."/>
            <person name="Mardis E.R."/>
            <person name="Wilson R.K."/>
        </authorList>
    </citation>
    <scope>NUCLEOTIDE SEQUENCE [LARGE SCALE GENOMIC DNA]</scope>
    <source>
        <strain evidence="2 3">Glennie</strain>
    </source>
</reference>
<evidence type="ECO:0000256" key="1">
    <source>
        <dbReference type="SAM" id="MobiDB-lite"/>
    </source>
</evidence>
<feature type="region of interest" description="Disordered" evidence="1">
    <location>
        <begin position="320"/>
        <end position="341"/>
    </location>
</feature>
<feature type="compositionally biased region" description="Pro residues" evidence="1">
    <location>
        <begin position="153"/>
        <end position="164"/>
    </location>
</feature>
<dbReference type="InterPro" id="IPR029195">
    <property type="entry name" value="HCFC1R1"/>
</dbReference>
<name>A0A6I8NGV2_ORNAN</name>
<sequence>MAGAKRARCAVSPPLLLLLPPPPPPPPPSPRPGVRAGEPPPPWAPPSAGSTEVSGPPSSSPSPAPPPAARRTSFNATGRAPPFLRRRSLRLRQDPDARRLGPLGFPRAPAWGARPPSARAPAPARAPDLAQPSRGRAPASWTPCSAPCTLGPRPAPGTAPPPASPLLSWDLLLPLPPSCRPGSCLAPSPTRGPASSPPLERVPGPRPGSSPRRAARMTCLSPSGAPKPLTHDPRPSMEPGSPARPDPGAFHPGSRTPKSGSSSSGTQPHLSTKRRLEKEEQTPLCKQFLSEENMAIHFSRLSLHNDHPYCTPPAAFPLRNLAPSTGRPPEEGPPSAVGEPHVLPPSLLLTLAPRSELLLWRYPGSLIPEALRLLRFVDPSETQCDDSPAEDTMEL</sequence>
<dbReference type="GeneTree" id="ENSGT00390000015785"/>
<dbReference type="Ensembl" id="ENSOANT00000048464.1">
    <property type="protein sequence ID" value="ENSOANP00000040340.1"/>
    <property type="gene ID" value="ENSOANG00000046729.1"/>
</dbReference>
<accession>A0A6I8NGV2</accession>
<feature type="compositionally biased region" description="Low complexity" evidence="1">
    <location>
        <begin position="252"/>
        <end position="270"/>
    </location>
</feature>
<organism evidence="2 3">
    <name type="scientific">Ornithorhynchus anatinus</name>
    <name type="common">Duckbill platypus</name>
    <dbReference type="NCBI Taxonomy" id="9258"/>
    <lineage>
        <taxon>Eukaryota</taxon>
        <taxon>Metazoa</taxon>
        <taxon>Chordata</taxon>
        <taxon>Craniata</taxon>
        <taxon>Vertebrata</taxon>
        <taxon>Euteleostomi</taxon>
        <taxon>Mammalia</taxon>
        <taxon>Monotremata</taxon>
        <taxon>Ornithorhynchidae</taxon>
        <taxon>Ornithorhynchus</taxon>
    </lineage>
</organism>
<feature type="compositionally biased region" description="Low complexity" evidence="1">
    <location>
        <begin position="106"/>
        <end position="132"/>
    </location>
</feature>
<feature type="region of interest" description="Disordered" evidence="1">
    <location>
        <begin position="1"/>
        <end position="281"/>
    </location>
</feature>
<dbReference type="PANTHER" id="PTHR16246">
    <property type="entry name" value="HOST CELL FACTOR C1 REGULATOR 1"/>
    <property type="match status" value="1"/>
</dbReference>
<dbReference type="Proteomes" id="UP000002279">
    <property type="component" value="Chromosome 11"/>
</dbReference>
<dbReference type="Pfam" id="PF15226">
    <property type="entry name" value="HPIP"/>
    <property type="match status" value="2"/>
</dbReference>
<dbReference type="Bgee" id="ENSOANG00000046729">
    <property type="expression patterns" value="Expressed in heart and 7 other cell types or tissues"/>
</dbReference>
<dbReference type="PANTHER" id="PTHR16246:SF2">
    <property type="entry name" value="HOST CELL FACTOR C1 REGULATOR 1"/>
    <property type="match status" value="1"/>
</dbReference>